<dbReference type="InterPro" id="IPR001279">
    <property type="entry name" value="Metallo-B-lactamas"/>
</dbReference>
<comment type="caution">
    <text evidence="2">The sequence shown here is derived from an EMBL/GenBank/DDBJ whole genome shotgun (WGS) entry which is preliminary data.</text>
</comment>
<evidence type="ECO:0000313" key="2">
    <source>
        <dbReference type="EMBL" id="HHI66142.1"/>
    </source>
</evidence>
<dbReference type="SUPFAM" id="SSF56281">
    <property type="entry name" value="Metallo-hydrolase/oxidoreductase"/>
    <property type="match status" value="1"/>
</dbReference>
<organism evidence="2">
    <name type="scientific">Thermodesulfobium narugense</name>
    <dbReference type="NCBI Taxonomy" id="184064"/>
    <lineage>
        <taxon>Bacteria</taxon>
        <taxon>Pseudomonadati</taxon>
        <taxon>Thermodesulfobiota</taxon>
        <taxon>Thermodesulfobiia</taxon>
        <taxon>Thermodesulfobiales</taxon>
        <taxon>Thermodesulfobiaceae</taxon>
        <taxon>Thermodesulfobium</taxon>
    </lineage>
</organism>
<gene>
    <name evidence="2" type="ORF">ENL70_06315</name>
</gene>
<name>A0A7C5KFT2_9BACT</name>
<protein>
    <submittedName>
        <fullName evidence="2">MBL fold metallo-hydrolase</fullName>
    </submittedName>
</protein>
<reference evidence="2" key="1">
    <citation type="journal article" date="2020" name="mSystems">
        <title>Genome- and Community-Level Interaction Insights into Carbon Utilization and Element Cycling Functions of Hydrothermarchaeota in Hydrothermal Sediment.</title>
        <authorList>
            <person name="Zhou Z."/>
            <person name="Liu Y."/>
            <person name="Xu W."/>
            <person name="Pan J."/>
            <person name="Luo Z.H."/>
            <person name="Li M."/>
        </authorList>
    </citation>
    <scope>NUCLEOTIDE SEQUENCE [LARGE SCALE GENOMIC DNA]</scope>
    <source>
        <strain evidence="2">SpSt-1019</strain>
    </source>
</reference>
<dbReference type="GO" id="GO:0016787">
    <property type="term" value="F:hydrolase activity"/>
    <property type="evidence" value="ECO:0007669"/>
    <property type="project" value="UniProtKB-KW"/>
</dbReference>
<sequence length="241" mass="27660">MDRLKVVLQGFPAKSNRGWLGWCNVVLMGTSNGYFLFDTGSYGDRQELLDSLKSHKVGISEIKGIFLTHFHFDHAINIELFENAKIYLSEREYNYITSGSFEKASDLYVPKSMISYLLNRNPIILRDNEKILDDIVAIDLPGHTPGSMGYLLEKTKTLIGGDAVKNIKEFYNELDTLLVFGDINDYRESLKRAKRIATNFVPGHDSIFSFDKEIKKLTDLEIIIYSNTNWKEIQPKEFKIT</sequence>
<dbReference type="AlphaFoldDB" id="A0A7C5KFT2"/>
<dbReference type="Pfam" id="PF00753">
    <property type="entry name" value="Lactamase_B"/>
    <property type="match status" value="1"/>
</dbReference>
<dbReference type="PANTHER" id="PTHR42951">
    <property type="entry name" value="METALLO-BETA-LACTAMASE DOMAIN-CONTAINING"/>
    <property type="match status" value="1"/>
</dbReference>
<dbReference type="SMART" id="SM00849">
    <property type="entry name" value="Lactamase_B"/>
    <property type="match status" value="1"/>
</dbReference>
<keyword evidence="2" id="KW-0378">Hydrolase</keyword>
<feature type="domain" description="Metallo-beta-lactamase" evidence="1">
    <location>
        <begin position="22"/>
        <end position="204"/>
    </location>
</feature>
<dbReference type="InterPro" id="IPR036866">
    <property type="entry name" value="RibonucZ/Hydroxyglut_hydro"/>
</dbReference>
<proteinExistence type="predicted"/>
<dbReference type="PANTHER" id="PTHR42951:SF18">
    <property type="entry name" value="METALLO-HYDROLASE MJ0296-RELATED"/>
    <property type="match status" value="1"/>
</dbReference>
<evidence type="ECO:0000259" key="1">
    <source>
        <dbReference type="SMART" id="SM00849"/>
    </source>
</evidence>
<accession>A0A7C5KFT2</accession>
<dbReference type="Gene3D" id="3.60.15.10">
    <property type="entry name" value="Ribonuclease Z/Hydroxyacylglutathione hydrolase-like"/>
    <property type="match status" value="1"/>
</dbReference>
<dbReference type="InterPro" id="IPR050855">
    <property type="entry name" value="NDM-1-like"/>
</dbReference>
<dbReference type="EMBL" id="DRUY01000209">
    <property type="protein sequence ID" value="HHI66142.1"/>
    <property type="molecule type" value="Genomic_DNA"/>
</dbReference>